<keyword evidence="4" id="KW-0720">Serine protease</keyword>
<organism evidence="5 6">
    <name type="scientific">Streptomyces bauhiniae</name>
    <dbReference type="NCBI Taxonomy" id="2340725"/>
    <lineage>
        <taxon>Bacteria</taxon>
        <taxon>Bacillati</taxon>
        <taxon>Actinomycetota</taxon>
        <taxon>Actinomycetes</taxon>
        <taxon>Kitasatosporales</taxon>
        <taxon>Streptomycetaceae</taxon>
        <taxon>Streptomyces</taxon>
    </lineage>
</organism>
<name>A0A7K3QVR9_9ACTN</name>
<dbReference type="CDD" id="cd03145">
    <property type="entry name" value="GAT1_cyanophycinase"/>
    <property type="match status" value="1"/>
</dbReference>
<gene>
    <name evidence="5" type="ORF">G3I21_19860</name>
</gene>
<evidence type="ECO:0000313" key="6">
    <source>
        <dbReference type="Proteomes" id="UP000470520"/>
    </source>
</evidence>
<dbReference type="GO" id="GO:0008236">
    <property type="term" value="F:serine-type peptidase activity"/>
    <property type="evidence" value="ECO:0007669"/>
    <property type="project" value="UniProtKB-KW"/>
</dbReference>
<comment type="caution">
    <text evidence="5">The sequence shown here is derived from an EMBL/GenBank/DDBJ whole genome shotgun (WGS) entry which is preliminary data.</text>
</comment>
<evidence type="ECO:0000256" key="1">
    <source>
        <dbReference type="ARBA" id="ARBA00006534"/>
    </source>
</evidence>
<comment type="similarity">
    <text evidence="1">Belongs to the peptidase S51 family.</text>
</comment>
<proteinExistence type="inferred from homology"/>
<accession>A0A7K3QVR9</accession>
<dbReference type="RefSeq" id="WP_164190499.1">
    <property type="nucleotide sequence ID" value="NZ_JAAGMR010000223.1"/>
</dbReference>
<sequence length="441" mass="45579">MSTPSKHRPSRAVRRTVGAAGIAVCLGVIGANPAPAVPYGRVPSHHGPGSLVLVGGGLKDANTQVYGEIVRRAGGAGRARIGILTAASVPASQDPDAGDPAKCSNSECNGAYYADLFRRHGAADAQWIPVDLDHLAGADSDSVVAQINSMTGFFFGGGDQYRYVTTLLHGARHTDSKVLAAIRAKLSEGAVVSGSSAGAQIASGPDMVTGGDSYPALRDGSRPGYFDDPTVLGYLPKGGFGFLRSGLLDTHTGTTGREGRALRLAADTGHDIVYALDEDTALVVDRPGSGHERVGVIGSQGVSVLNLSAARGGEGPTGWHLHNARYSYLTSGDGYDPRTGTVATPGKHRLAPAAYGPVPPNTDVFYSPDNAAGTPYSLRTTARALAASTRRTATASTYESGPRFTVTLTEPRGFRPLSADGTTPQTLLNLRLDIDSDAGTD</sequence>
<evidence type="ECO:0000256" key="4">
    <source>
        <dbReference type="ARBA" id="ARBA00022825"/>
    </source>
</evidence>
<evidence type="ECO:0000256" key="3">
    <source>
        <dbReference type="ARBA" id="ARBA00022801"/>
    </source>
</evidence>
<dbReference type="AlphaFoldDB" id="A0A7K3QVR9"/>
<dbReference type="InterPro" id="IPR005320">
    <property type="entry name" value="Peptidase_S51"/>
</dbReference>
<dbReference type="PANTHER" id="PTHR36175:SF1">
    <property type="entry name" value="CYANOPHYCINASE"/>
    <property type="match status" value="1"/>
</dbReference>
<evidence type="ECO:0000256" key="2">
    <source>
        <dbReference type="ARBA" id="ARBA00022670"/>
    </source>
</evidence>
<keyword evidence="2" id="KW-0645">Protease</keyword>
<protein>
    <submittedName>
        <fullName evidence="5">Cyanophycinase</fullName>
    </submittedName>
</protein>
<evidence type="ECO:0000313" key="5">
    <source>
        <dbReference type="EMBL" id="NEB93915.1"/>
    </source>
</evidence>
<reference evidence="5 6" key="1">
    <citation type="submission" date="2020-01" db="EMBL/GenBank/DDBJ databases">
        <title>Insect and environment-associated Actinomycetes.</title>
        <authorList>
            <person name="Currrie C."/>
            <person name="Chevrette M."/>
            <person name="Carlson C."/>
            <person name="Stubbendieck R."/>
            <person name="Wendt-Pienkowski E."/>
        </authorList>
    </citation>
    <scope>NUCLEOTIDE SEQUENCE [LARGE SCALE GENOMIC DNA]</scope>
    <source>
        <strain evidence="5 6">SID7754</strain>
    </source>
</reference>
<dbReference type="Gene3D" id="3.40.50.880">
    <property type="match status" value="1"/>
</dbReference>
<dbReference type="PANTHER" id="PTHR36175">
    <property type="entry name" value="CYANOPHYCINASE"/>
    <property type="match status" value="1"/>
</dbReference>
<dbReference type="Pfam" id="PF03575">
    <property type="entry name" value="Peptidase_S51"/>
    <property type="match status" value="1"/>
</dbReference>
<dbReference type="InterPro" id="IPR029062">
    <property type="entry name" value="Class_I_gatase-like"/>
</dbReference>
<dbReference type="Proteomes" id="UP000470520">
    <property type="component" value="Unassembled WGS sequence"/>
</dbReference>
<dbReference type="GO" id="GO:0006508">
    <property type="term" value="P:proteolysis"/>
    <property type="evidence" value="ECO:0007669"/>
    <property type="project" value="UniProtKB-KW"/>
</dbReference>
<dbReference type="SUPFAM" id="SSF52317">
    <property type="entry name" value="Class I glutamine amidotransferase-like"/>
    <property type="match status" value="1"/>
</dbReference>
<dbReference type="EMBL" id="JAAGMR010000223">
    <property type="protein sequence ID" value="NEB93915.1"/>
    <property type="molecule type" value="Genomic_DNA"/>
</dbReference>
<keyword evidence="3" id="KW-0378">Hydrolase</keyword>